<evidence type="ECO:0000313" key="1">
    <source>
        <dbReference type="EMBL" id="DAE31000.1"/>
    </source>
</evidence>
<dbReference type="EMBL" id="BK059105">
    <property type="protein sequence ID" value="DAE31000.1"/>
    <property type="molecule type" value="Genomic_DNA"/>
</dbReference>
<name>A0A8S5RHY3_9VIRU</name>
<protein>
    <submittedName>
        <fullName evidence="1">Uncharacterized protein</fullName>
    </submittedName>
</protein>
<sequence length="217" mass="25566">MSHFVGFVFGSNVDELLEPYDENMVVDAYVRYTKDEAVDEVKRRHADNYEYALKVLDKYQDPKSDWEKEQVERANKIIEGGIGISYEDAWEEAKKWGYDMDDNENLLSTYNPESKWDWYSEGGRWGAWLILKEKDENGIPLTAIFATKSEVDWDRMFPNRVPFCFVTEDGEWHESASMGWWGMTSDDKEEDVWNKEFKEYLDSVGDDVEISVIDFHI</sequence>
<reference evidence="1" key="1">
    <citation type="journal article" date="2021" name="Proc. Natl. Acad. Sci. U.S.A.">
        <title>A Catalog of Tens of Thousands of Viruses from Human Metagenomes Reveals Hidden Associations with Chronic Diseases.</title>
        <authorList>
            <person name="Tisza M.J."/>
            <person name="Buck C.B."/>
        </authorList>
    </citation>
    <scope>NUCLEOTIDE SEQUENCE</scope>
    <source>
        <strain evidence="1">CtML55</strain>
    </source>
</reference>
<organism evidence="1">
    <name type="scientific">virus sp. ctML55</name>
    <dbReference type="NCBI Taxonomy" id="2827627"/>
    <lineage>
        <taxon>Viruses</taxon>
    </lineage>
</organism>
<proteinExistence type="predicted"/>
<accession>A0A8S5RHY3</accession>